<dbReference type="Proteomes" id="UP000492821">
    <property type="component" value="Unassembled WGS sequence"/>
</dbReference>
<evidence type="ECO:0000256" key="2">
    <source>
        <dbReference type="ARBA" id="ARBA00022645"/>
    </source>
</evidence>
<dbReference type="GO" id="GO:0006508">
    <property type="term" value="P:proteolysis"/>
    <property type="evidence" value="ECO:0007669"/>
    <property type="project" value="UniProtKB-KW"/>
</dbReference>
<dbReference type="WBParaSite" id="Pan_g13652.t1">
    <property type="protein sequence ID" value="Pan_g13652.t1"/>
    <property type="gene ID" value="Pan_g13652"/>
</dbReference>
<evidence type="ECO:0000256" key="1">
    <source>
        <dbReference type="ARBA" id="ARBA00009431"/>
    </source>
</evidence>
<name>A0A7E4UWI1_PANRE</name>
<keyword evidence="8" id="KW-1185">Reference proteome</keyword>
<keyword evidence="4 7" id="KW-0732">Signal</keyword>
<keyword evidence="3 7" id="KW-0645">Protease</keyword>
<dbReference type="Gene3D" id="3.40.50.1820">
    <property type="entry name" value="alpha/beta hydrolase"/>
    <property type="match status" value="1"/>
</dbReference>
<keyword evidence="5 7" id="KW-0378">Hydrolase</keyword>
<dbReference type="PRINTS" id="PR00724">
    <property type="entry name" value="CRBOXYPTASEC"/>
</dbReference>
<feature type="signal peptide" evidence="7">
    <location>
        <begin position="1"/>
        <end position="18"/>
    </location>
</feature>
<evidence type="ECO:0000256" key="3">
    <source>
        <dbReference type="ARBA" id="ARBA00022670"/>
    </source>
</evidence>
<dbReference type="PROSITE" id="PS00131">
    <property type="entry name" value="CARBOXYPEPT_SER_SER"/>
    <property type="match status" value="1"/>
</dbReference>
<organism evidence="8 9">
    <name type="scientific">Panagrellus redivivus</name>
    <name type="common">Microworm</name>
    <dbReference type="NCBI Taxonomy" id="6233"/>
    <lineage>
        <taxon>Eukaryota</taxon>
        <taxon>Metazoa</taxon>
        <taxon>Ecdysozoa</taxon>
        <taxon>Nematoda</taxon>
        <taxon>Chromadorea</taxon>
        <taxon>Rhabditida</taxon>
        <taxon>Tylenchina</taxon>
        <taxon>Panagrolaimomorpha</taxon>
        <taxon>Panagrolaimoidea</taxon>
        <taxon>Panagrolaimidae</taxon>
        <taxon>Panagrellus</taxon>
    </lineage>
</organism>
<dbReference type="PROSITE" id="PS00560">
    <property type="entry name" value="CARBOXYPEPT_SER_HIS"/>
    <property type="match status" value="1"/>
</dbReference>
<dbReference type="InterPro" id="IPR033124">
    <property type="entry name" value="Ser_caboxypep_his_AS"/>
</dbReference>
<dbReference type="InterPro" id="IPR001563">
    <property type="entry name" value="Peptidase_S10"/>
</dbReference>
<evidence type="ECO:0000313" key="9">
    <source>
        <dbReference type="WBParaSite" id="Pan_g13652.t1"/>
    </source>
</evidence>
<proteinExistence type="inferred from homology"/>
<evidence type="ECO:0000313" key="8">
    <source>
        <dbReference type="Proteomes" id="UP000492821"/>
    </source>
</evidence>
<dbReference type="PANTHER" id="PTHR11802:SF113">
    <property type="entry name" value="SERINE CARBOXYPEPTIDASE CTSA-4.1"/>
    <property type="match status" value="1"/>
</dbReference>
<evidence type="ECO:0000256" key="6">
    <source>
        <dbReference type="ARBA" id="ARBA00023180"/>
    </source>
</evidence>
<protein>
    <recommendedName>
        <fullName evidence="7">Carboxypeptidase</fullName>
        <ecNumber evidence="7">3.4.16.-</ecNumber>
    </recommendedName>
</protein>
<accession>A0A7E4UWI1</accession>
<dbReference type="Pfam" id="PF00450">
    <property type="entry name" value="Peptidase_S10"/>
    <property type="match status" value="1"/>
</dbReference>
<dbReference type="EC" id="3.4.16.-" evidence="7"/>
<dbReference type="AlphaFoldDB" id="A0A7E4UWI1"/>
<reference evidence="9" key="2">
    <citation type="submission" date="2020-10" db="UniProtKB">
        <authorList>
            <consortium name="WormBaseParasite"/>
        </authorList>
    </citation>
    <scope>IDENTIFICATION</scope>
</reference>
<comment type="similarity">
    <text evidence="1 7">Belongs to the peptidase S10 family.</text>
</comment>
<evidence type="ECO:0000256" key="4">
    <source>
        <dbReference type="ARBA" id="ARBA00022729"/>
    </source>
</evidence>
<dbReference type="PANTHER" id="PTHR11802">
    <property type="entry name" value="SERINE PROTEASE FAMILY S10 SERINE CARBOXYPEPTIDASE"/>
    <property type="match status" value="1"/>
</dbReference>
<keyword evidence="6" id="KW-0325">Glycoprotein</keyword>
<dbReference type="GO" id="GO:0004185">
    <property type="term" value="F:serine-type carboxypeptidase activity"/>
    <property type="evidence" value="ECO:0007669"/>
    <property type="project" value="UniProtKB-UniRule"/>
</dbReference>
<dbReference type="InterPro" id="IPR029058">
    <property type="entry name" value="AB_hydrolase_fold"/>
</dbReference>
<feature type="chain" id="PRO_5029036818" description="Carboxypeptidase" evidence="7">
    <location>
        <begin position="19"/>
        <end position="470"/>
    </location>
</feature>
<dbReference type="SUPFAM" id="SSF53474">
    <property type="entry name" value="alpha/beta-Hydrolases"/>
    <property type="match status" value="1"/>
</dbReference>
<evidence type="ECO:0000256" key="7">
    <source>
        <dbReference type="RuleBase" id="RU361156"/>
    </source>
</evidence>
<evidence type="ECO:0000256" key="5">
    <source>
        <dbReference type="ARBA" id="ARBA00022801"/>
    </source>
</evidence>
<keyword evidence="2 7" id="KW-0121">Carboxypeptidase</keyword>
<reference evidence="8" key="1">
    <citation type="journal article" date="2013" name="Genetics">
        <title>The draft genome and transcriptome of Panagrellus redivivus are shaped by the harsh demands of a free-living lifestyle.</title>
        <authorList>
            <person name="Srinivasan J."/>
            <person name="Dillman A.R."/>
            <person name="Macchietto M.G."/>
            <person name="Heikkinen L."/>
            <person name="Lakso M."/>
            <person name="Fracchia K.M."/>
            <person name="Antoshechkin I."/>
            <person name="Mortazavi A."/>
            <person name="Wong G."/>
            <person name="Sternberg P.W."/>
        </authorList>
    </citation>
    <scope>NUCLEOTIDE SEQUENCE [LARGE SCALE GENOMIC DNA]</scope>
    <source>
        <strain evidence="8">MT8872</strain>
    </source>
</reference>
<dbReference type="InterPro" id="IPR018202">
    <property type="entry name" value="Ser_caboxypep_ser_AS"/>
</dbReference>
<sequence length="470" mass="53442">MIWQYLGAVVFLATATWQLELSARDNDLVIDLPGLDFKVPFRHYAGYLNVSDTKAFYYNFFEAHENAESAPLILWLNGGPGCSSIYGSLNENGPFHIKEEGKTLYLNPYAWNRAGSVLYIESPAGVGFSYDTANGTLTDESTADDNHAALVDFFRKFPEYRDHDFYITGESYGGVYVPMLADRVANDSKTFPNFKGLAIGNGLMSFELSHNTWLPFLYHHGLMHERLWINIADKCCNNNTYSCPLYHLQHRDGTQECKDMINEGYHEAYTGDVYNIYSACYIDDEPQSRILQSHLVRGAGISLPSTKSDLPLCAQTNNDHIYMNRSDVRIALHVHPDAQPWKMCNEAIDYHLTRQDIPVFPEFHRLIEKGKCILVYNGDVDTVCNVLLASKFVEQLGLAAIPDPNKRTFWVYDGEIPNKAGFITRYEKNVDFLTVRGSGHMVPKDKPKEAIQMIYNFVHGRDYSEKVVLK</sequence>